<protein>
    <submittedName>
        <fullName evidence="1">Uncharacterized protein</fullName>
    </submittedName>
</protein>
<dbReference type="AlphaFoldDB" id="A0A3L6Q499"/>
<dbReference type="OrthoDB" id="1739161at2759"/>
<organism evidence="1 2">
    <name type="scientific">Panicum miliaceum</name>
    <name type="common">Proso millet</name>
    <name type="synonym">Broomcorn millet</name>
    <dbReference type="NCBI Taxonomy" id="4540"/>
    <lineage>
        <taxon>Eukaryota</taxon>
        <taxon>Viridiplantae</taxon>
        <taxon>Streptophyta</taxon>
        <taxon>Embryophyta</taxon>
        <taxon>Tracheophyta</taxon>
        <taxon>Spermatophyta</taxon>
        <taxon>Magnoliopsida</taxon>
        <taxon>Liliopsida</taxon>
        <taxon>Poales</taxon>
        <taxon>Poaceae</taxon>
        <taxon>PACMAD clade</taxon>
        <taxon>Panicoideae</taxon>
        <taxon>Panicodae</taxon>
        <taxon>Paniceae</taxon>
        <taxon>Panicinae</taxon>
        <taxon>Panicum</taxon>
        <taxon>Panicum sect. Panicum</taxon>
    </lineage>
</organism>
<proteinExistence type="predicted"/>
<accession>A0A3L6Q499</accession>
<comment type="caution">
    <text evidence="1">The sequence shown here is derived from an EMBL/GenBank/DDBJ whole genome shotgun (WGS) entry which is preliminary data.</text>
</comment>
<evidence type="ECO:0000313" key="1">
    <source>
        <dbReference type="EMBL" id="RLM73415.1"/>
    </source>
</evidence>
<gene>
    <name evidence="1" type="ORF">C2845_PM15G14500</name>
</gene>
<keyword evidence="2" id="KW-1185">Reference proteome</keyword>
<dbReference type="EMBL" id="PQIB02000013">
    <property type="protein sequence ID" value="RLM73415.1"/>
    <property type="molecule type" value="Genomic_DNA"/>
</dbReference>
<evidence type="ECO:0000313" key="2">
    <source>
        <dbReference type="Proteomes" id="UP000275267"/>
    </source>
</evidence>
<name>A0A3L6Q499_PANMI</name>
<dbReference type="Proteomes" id="UP000275267">
    <property type="component" value="Unassembled WGS sequence"/>
</dbReference>
<reference evidence="2" key="1">
    <citation type="journal article" date="2019" name="Nat. Commun.">
        <title>The genome of broomcorn millet.</title>
        <authorList>
            <person name="Zou C."/>
            <person name="Miki D."/>
            <person name="Li D."/>
            <person name="Tang Q."/>
            <person name="Xiao L."/>
            <person name="Rajput S."/>
            <person name="Deng P."/>
            <person name="Jia W."/>
            <person name="Huang R."/>
            <person name="Zhang M."/>
            <person name="Sun Y."/>
            <person name="Hu J."/>
            <person name="Fu X."/>
            <person name="Schnable P.S."/>
            <person name="Li F."/>
            <person name="Zhang H."/>
            <person name="Feng B."/>
            <person name="Zhu X."/>
            <person name="Liu R."/>
            <person name="Schnable J.C."/>
            <person name="Zhu J.-K."/>
            <person name="Zhang H."/>
        </authorList>
    </citation>
    <scope>NUCLEOTIDE SEQUENCE [LARGE SCALE GENOMIC DNA]</scope>
</reference>
<dbReference type="STRING" id="4540.A0A3L6Q499"/>
<sequence length="193" mass="21041">MARRLLLKRRTVAIPSPRAAPSLVGLACSSPEPLHPESVAFLLSWGVDFNQARTRRELHVTLDQLPLDYDVVVSTRFAPANLKAVGTLQYAGATVRAPGPLPAGPPGQFDWSVNQARSFRWKLMASTTRPNPQGSYHYGAILTSRTPVLVSSSPALGGWRWCAVNGVSFVVPNTLLKLTDNNFIYILLIHLGS</sequence>